<dbReference type="OrthoDB" id="359154at2759"/>
<dbReference type="HAMAP" id="MF_01326_B">
    <property type="entry name" value="Ribosomal_uL24_B"/>
    <property type="match status" value="1"/>
</dbReference>
<keyword evidence="3" id="KW-0687">Ribonucleoprotein</keyword>
<dbReference type="STRING" id="90262.A0A1X2I338"/>
<dbReference type="GO" id="GO:0006412">
    <property type="term" value="P:translation"/>
    <property type="evidence" value="ECO:0007669"/>
    <property type="project" value="InterPro"/>
</dbReference>
<dbReference type="Proteomes" id="UP000193560">
    <property type="component" value="Unassembled WGS sequence"/>
</dbReference>
<dbReference type="NCBIfam" id="TIGR01079">
    <property type="entry name" value="rplX_bact"/>
    <property type="match status" value="1"/>
</dbReference>
<dbReference type="GO" id="GO:1990904">
    <property type="term" value="C:ribonucleoprotein complex"/>
    <property type="evidence" value="ECO:0007669"/>
    <property type="project" value="UniProtKB-KW"/>
</dbReference>
<dbReference type="SMART" id="SM00739">
    <property type="entry name" value="KOW"/>
    <property type="match status" value="1"/>
</dbReference>
<evidence type="ECO:0000313" key="5">
    <source>
        <dbReference type="EMBL" id="ORZ08170.1"/>
    </source>
</evidence>
<comment type="caution">
    <text evidence="5">The sequence shown here is derived from an EMBL/GenBank/DDBJ whole genome shotgun (WGS) entry which is preliminary data.</text>
</comment>
<dbReference type="Pfam" id="PF22682">
    <property type="entry name" value="Ribosomal_uL24m-like"/>
    <property type="match status" value="1"/>
</dbReference>
<proteinExistence type="inferred from homology"/>
<evidence type="ECO:0000259" key="4">
    <source>
        <dbReference type="SMART" id="SM00739"/>
    </source>
</evidence>
<organism evidence="5 6">
    <name type="scientific">Absidia repens</name>
    <dbReference type="NCBI Taxonomy" id="90262"/>
    <lineage>
        <taxon>Eukaryota</taxon>
        <taxon>Fungi</taxon>
        <taxon>Fungi incertae sedis</taxon>
        <taxon>Mucoromycota</taxon>
        <taxon>Mucoromycotina</taxon>
        <taxon>Mucoromycetes</taxon>
        <taxon>Mucorales</taxon>
        <taxon>Cunninghamellaceae</taxon>
        <taxon>Absidia</taxon>
    </lineage>
</organism>
<dbReference type="InterPro" id="IPR003256">
    <property type="entry name" value="Ribosomal_uL24"/>
</dbReference>
<dbReference type="InterPro" id="IPR005824">
    <property type="entry name" value="KOW"/>
</dbReference>
<dbReference type="GO" id="GO:0003735">
    <property type="term" value="F:structural constituent of ribosome"/>
    <property type="evidence" value="ECO:0007669"/>
    <property type="project" value="InterPro"/>
</dbReference>
<sequence length="189" mass="21725">MHRFKSQGVSSRVFSKPQWVAPKDRVVKWNIVTGDKVAIIAGKDKDTIGEIKSVDRKNNTVIVEGKKLAKKHVPMQPAAPEGIMRKEQPIHLSNVMLLHPDTQIPTRIERRRVEKTMDDGRVVTRWSRFVRNSEVEIPKPTRKYNDKSGEEFFATTPEKVLEVTYTPSTTEPPVPSDLIKELRNIYKKK</sequence>
<comment type="similarity">
    <text evidence="1">Belongs to the universal ribosomal protein uL24 family.</text>
</comment>
<protein>
    <submittedName>
        <fullName evidence="5">Translation protein SH3-like domain-containing protein</fullName>
    </submittedName>
</protein>
<reference evidence="5 6" key="1">
    <citation type="submission" date="2016-07" db="EMBL/GenBank/DDBJ databases">
        <title>Pervasive Adenine N6-methylation of Active Genes in Fungi.</title>
        <authorList>
            <consortium name="DOE Joint Genome Institute"/>
            <person name="Mondo S.J."/>
            <person name="Dannebaum R.O."/>
            <person name="Kuo R.C."/>
            <person name="Labutti K."/>
            <person name="Haridas S."/>
            <person name="Kuo A."/>
            <person name="Salamov A."/>
            <person name="Ahrendt S.R."/>
            <person name="Lipzen A."/>
            <person name="Sullivan W."/>
            <person name="Andreopoulos W.B."/>
            <person name="Clum A."/>
            <person name="Lindquist E."/>
            <person name="Daum C."/>
            <person name="Ramamoorthy G.K."/>
            <person name="Gryganskyi A."/>
            <person name="Culley D."/>
            <person name="Magnuson J.K."/>
            <person name="James T.Y."/>
            <person name="O'Malley M.A."/>
            <person name="Stajich J.E."/>
            <person name="Spatafora J.W."/>
            <person name="Visel A."/>
            <person name="Grigoriev I.V."/>
        </authorList>
    </citation>
    <scope>NUCLEOTIDE SEQUENCE [LARGE SCALE GENOMIC DNA]</scope>
    <source>
        <strain evidence="5 6">NRRL 1336</strain>
    </source>
</reference>
<name>A0A1X2I338_9FUNG</name>
<dbReference type="SUPFAM" id="SSF50104">
    <property type="entry name" value="Translation proteins SH3-like domain"/>
    <property type="match status" value="1"/>
</dbReference>
<gene>
    <name evidence="5" type="ORF">BCR42DRAFT_425360</name>
</gene>
<dbReference type="InterPro" id="IPR041988">
    <property type="entry name" value="Ribosomal_uL24_KOW"/>
</dbReference>
<dbReference type="InterPro" id="IPR008991">
    <property type="entry name" value="Translation_prot_SH3-like_sf"/>
</dbReference>
<evidence type="ECO:0000256" key="3">
    <source>
        <dbReference type="ARBA" id="ARBA00023274"/>
    </source>
</evidence>
<dbReference type="CDD" id="cd06089">
    <property type="entry name" value="KOW_RPL26"/>
    <property type="match status" value="1"/>
</dbReference>
<dbReference type="GO" id="GO:0003723">
    <property type="term" value="F:RNA binding"/>
    <property type="evidence" value="ECO:0007669"/>
    <property type="project" value="InterPro"/>
</dbReference>
<dbReference type="GO" id="GO:0005840">
    <property type="term" value="C:ribosome"/>
    <property type="evidence" value="ECO:0007669"/>
    <property type="project" value="UniProtKB-KW"/>
</dbReference>
<dbReference type="InterPro" id="IPR014722">
    <property type="entry name" value="Rib_uL2_dom2"/>
</dbReference>
<keyword evidence="2" id="KW-0689">Ribosomal protein</keyword>
<evidence type="ECO:0000256" key="1">
    <source>
        <dbReference type="ARBA" id="ARBA00010618"/>
    </source>
</evidence>
<dbReference type="EMBL" id="MCGE01000032">
    <property type="protein sequence ID" value="ORZ08170.1"/>
    <property type="molecule type" value="Genomic_DNA"/>
</dbReference>
<accession>A0A1X2I338</accession>
<keyword evidence="6" id="KW-1185">Reference proteome</keyword>
<dbReference type="Gene3D" id="2.30.30.30">
    <property type="match status" value="1"/>
</dbReference>
<evidence type="ECO:0000313" key="6">
    <source>
        <dbReference type="Proteomes" id="UP000193560"/>
    </source>
</evidence>
<evidence type="ECO:0000256" key="2">
    <source>
        <dbReference type="ARBA" id="ARBA00022980"/>
    </source>
</evidence>
<feature type="domain" description="KOW" evidence="4">
    <location>
        <begin position="30"/>
        <end position="57"/>
    </location>
</feature>
<dbReference type="AlphaFoldDB" id="A0A1X2I338"/>
<dbReference type="PANTHER" id="PTHR12903">
    <property type="entry name" value="MITOCHONDRIAL RIBOSOMAL PROTEIN L24"/>
    <property type="match status" value="1"/>
</dbReference>